<dbReference type="Proteomes" id="UP000011668">
    <property type="component" value="Unassembled WGS sequence"/>
</dbReference>
<dbReference type="AlphaFoldDB" id="L8WQ36"/>
<comment type="caution">
    <text evidence="2">The sequence shown here is derived from an EMBL/GenBank/DDBJ whole genome shotgun (WGS) entry which is preliminary data.</text>
</comment>
<evidence type="ECO:0000313" key="3">
    <source>
        <dbReference type="Proteomes" id="UP000011668"/>
    </source>
</evidence>
<protein>
    <submittedName>
        <fullName evidence="2">Uncharacterized protein</fullName>
    </submittedName>
</protein>
<dbReference type="EMBL" id="AFRT01002164">
    <property type="protein sequence ID" value="ELU38449.1"/>
    <property type="molecule type" value="Genomic_DNA"/>
</dbReference>
<evidence type="ECO:0000256" key="1">
    <source>
        <dbReference type="SAM" id="MobiDB-lite"/>
    </source>
</evidence>
<keyword evidence="3" id="KW-1185">Reference proteome</keyword>
<accession>L8WQ36</accession>
<evidence type="ECO:0000313" key="2">
    <source>
        <dbReference type="EMBL" id="ELU38449.1"/>
    </source>
</evidence>
<feature type="region of interest" description="Disordered" evidence="1">
    <location>
        <begin position="30"/>
        <end position="50"/>
    </location>
</feature>
<proteinExistence type="predicted"/>
<reference evidence="2 3" key="1">
    <citation type="journal article" date="2013" name="Nat. Commun.">
        <title>The evolution and pathogenic mechanisms of the rice sheath blight pathogen.</title>
        <authorList>
            <person name="Zheng A."/>
            <person name="Lin R."/>
            <person name="Xu L."/>
            <person name="Qin P."/>
            <person name="Tang C."/>
            <person name="Ai P."/>
            <person name="Zhang D."/>
            <person name="Liu Y."/>
            <person name="Sun Z."/>
            <person name="Feng H."/>
            <person name="Wang Y."/>
            <person name="Chen Y."/>
            <person name="Liang X."/>
            <person name="Fu R."/>
            <person name="Li Q."/>
            <person name="Zhang J."/>
            <person name="Yu X."/>
            <person name="Xie Z."/>
            <person name="Ding L."/>
            <person name="Guan P."/>
            <person name="Tang J."/>
            <person name="Liang Y."/>
            <person name="Wang S."/>
            <person name="Deng Q."/>
            <person name="Li S."/>
            <person name="Zhu J."/>
            <person name="Wang L."/>
            <person name="Liu H."/>
            <person name="Li P."/>
        </authorList>
    </citation>
    <scope>NUCLEOTIDE SEQUENCE [LARGE SCALE GENOMIC DNA]</scope>
    <source>
        <strain evidence="3">AG-1 IA</strain>
    </source>
</reference>
<organism evidence="2 3">
    <name type="scientific">Thanatephorus cucumeris (strain AG1-IA)</name>
    <name type="common">Rice sheath blight fungus</name>
    <name type="synonym">Rhizoctonia solani</name>
    <dbReference type="NCBI Taxonomy" id="983506"/>
    <lineage>
        <taxon>Eukaryota</taxon>
        <taxon>Fungi</taxon>
        <taxon>Dikarya</taxon>
        <taxon>Basidiomycota</taxon>
        <taxon>Agaricomycotina</taxon>
        <taxon>Agaricomycetes</taxon>
        <taxon>Cantharellales</taxon>
        <taxon>Ceratobasidiaceae</taxon>
        <taxon>Rhizoctonia</taxon>
        <taxon>Rhizoctonia solani AG-1</taxon>
    </lineage>
</organism>
<sequence>MRPRVPSCKGALTVTISHWATNSLISSTRRAPTALAASSGRGVEELGSRY</sequence>
<dbReference type="HOGENOM" id="CLU_3126062_0_0_1"/>
<name>L8WQ36_THACA</name>
<gene>
    <name evidence="2" type="ORF">AG1IA_07519</name>
</gene>